<dbReference type="AlphaFoldDB" id="A0AB38JY14"/>
<organism evidence="1 2">
    <name type="scientific">Lentilactobacillus parakefiri</name>
    <dbReference type="NCBI Taxonomy" id="152332"/>
    <lineage>
        <taxon>Bacteria</taxon>
        <taxon>Bacillati</taxon>
        <taxon>Bacillota</taxon>
        <taxon>Bacilli</taxon>
        <taxon>Lactobacillales</taxon>
        <taxon>Lactobacillaceae</taxon>
        <taxon>Lentilactobacillus</taxon>
    </lineage>
</organism>
<reference evidence="1 2" key="1">
    <citation type="journal article" date="2019" name="Appl. Microbiol. Biotechnol.">
        <title>Uncovering carbohydrate metabolism through a genotype-phenotype association study of 56 lactic acid bacteria genomes.</title>
        <authorList>
            <person name="Buron-Moles G."/>
            <person name="Chailyan A."/>
            <person name="Dolejs I."/>
            <person name="Forster J."/>
            <person name="Miks M.H."/>
        </authorList>
    </citation>
    <scope>NUCLEOTIDE SEQUENCE [LARGE SCALE GENOMIC DNA]</scope>
    <source>
        <strain evidence="1 2">DSM 10551</strain>
    </source>
</reference>
<evidence type="ECO:0000313" key="2">
    <source>
        <dbReference type="Proteomes" id="UP000294668"/>
    </source>
</evidence>
<accession>A0AB38JY14</accession>
<sequence length="41" mass="4476">KLSSVIDKNLLPTTDIVEPVIPGFGNNRIICLNGRDQLIAK</sequence>
<proteinExistence type="predicted"/>
<comment type="caution">
    <text evidence="1">The sequence shown here is derived from an EMBL/GenBank/DDBJ whole genome shotgun (WGS) entry which is preliminary data.</text>
</comment>
<gene>
    <name evidence="1" type="ORF">C5L28_000279</name>
</gene>
<evidence type="ECO:0000313" key="1">
    <source>
        <dbReference type="EMBL" id="TDG94752.1"/>
    </source>
</evidence>
<name>A0AB38JY14_9LACO</name>
<feature type="non-terminal residue" evidence="1">
    <location>
        <position position="1"/>
    </location>
</feature>
<dbReference type="EMBL" id="PUFL01000010">
    <property type="protein sequence ID" value="TDG94752.1"/>
    <property type="molecule type" value="Genomic_DNA"/>
</dbReference>
<keyword evidence="2" id="KW-1185">Reference proteome</keyword>
<dbReference type="Proteomes" id="UP000294668">
    <property type="component" value="Unassembled WGS sequence"/>
</dbReference>
<evidence type="ECO:0008006" key="3">
    <source>
        <dbReference type="Google" id="ProtNLM"/>
    </source>
</evidence>
<protein>
    <recommendedName>
        <fullName evidence="3">Ribose 5-phosphate isomerase A</fullName>
    </recommendedName>
</protein>